<protein>
    <submittedName>
        <fullName evidence="10">Chitinase-like protein Idgf5</fullName>
    </submittedName>
</protein>
<feature type="signal peptide" evidence="8">
    <location>
        <begin position="1"/>
        <end position="18"/>
    </location>
</feature>
<evidence type="ECO:0000256" key="7">
    <source>
        <dbReference type="ARBA" id="ARBA00023180"/>
    </source>
</evidence>
<dbReference type="InterPro" id="IPR001223">
    <property type="entry name" value="Glyco_hydro18_cat"/>
</dbReference>
<dbReference type="CDD" id="cd02873">
    <property type="entry name" value="GH18_IDGF"/>
    <property type="match status" value="1"/>
</dbReference>
<evidence type="ECO:0000256" key="6">
    <source>
        <dbReference type="ARBA" id="ARBA00023157"/>
    </source>
</evidence>
<dbReference type="EMBL" id="GDHF01003731">
    <property type="protein sequence ID" value="JAI48583.1"/>
    <property type="molecule type" value="Transcribed_RNA"/>
</dbReference>
<dbReference type="Gene3D" id="3.10.50.10">
    <property type="match status" value="1"/>
</dbReference>
<dbReference type="SMART" id="SM00636">
    <property type="entry name" value="Glyco_18"/>
    <property type="match status" value="1"/>
</dbReference>
<keyword evidence="5 8" id="KW-0732">Signal</keyword>
<gene>
    <name evidence="10" type="primary">Idgf5_1</name>
    <name evidence="10" type="ORF">c0_g1_i3</name>
</gene>
<evidence type="ECO:0000313" key="10">
    <source>
        <dbReference type="EMBL" id="JAI48583.1"/>
    </source>
</evidence>
<dbReference type="PROSITE" id="PS51910">
    <property type="entry name" value="GH18_2"/>
    <property type="match status" value="1"/>
</dbReference>
<dbReference type="SUPFAM" id="SSF54556">
    <property type="entry name" value="Chitinase insertion domain"/>
    <property type="match status" value="1"/>
</dbReference>
<proteinExistence type="inferred from homology"/>
<evidence type="ECO:0000256" key="4">
    <source>
        <dbReference type="ARBA" id="ARBA00022525"/>
    </source>
</evidence>
<dbReference type="InterPro" id="IPR050314">
    <property type="entry name" value="Glycosyl_Hydrlase_18"/>
</dbReference>
<dbReference type="SUPFAM" id="SSF51445">
    <property type="entry name" value="(Trans)glycosidases"/>
    <property type="match status" value="1"/>
</dbReference>
<dbReference type="OrthoDB" id="76388at2759"/>
<dbReference type="InterPro" id="IPR015520">
    <property type="entry name" value="IDGF"/>
</dbReference>
<evidence type="ECO:0000259" key="9">
    <source>
        <dbReference type="PROSITE" id="PS51910"/>
    </source>
</evidence>
<comment type="similarity">
    <text evidence="2">Belongs to the glycosyl hydrolase 18 family. IDGF subfamily.</text>
</comment>
<dbReference type="GO" id="GO:0005975">
    <property type="term" value="P:carbohydrate metabolic process"/>
    <property type="evidence" value="ECO:0007669"/>
    <property type="project" value="InterPro"/>
</dbReference>
<evidence type="ECO:0000256" key="1">
    <source>
        <dbReference type="ARBA" id="ARBA00004613"/>
    </source>
</evidence>
<dbReference type="Gene3D" id="3.20.20.80">
    <property type="entry name" value="Glycosidases"/>
    <property type="match status" value="1"/>
</dbReference>
<dbReference type="InterPro" id="IPR029070">
    <property type="entry name" value="Chitinase_insertion_sf"/>
</dbReference>
<accession>A0A0K8WBL2</accession>
<name>A0A0K8WBL2_BACLA</name>
<dbReference type="GO" id="GO:0005576">
    <property type="term" value="C:extracellular region"/>
    <property type="evidence" value="ECO:0007669"/>
    <property type="project" value="UniProtKB-SubCell"/>
</dbReference>
<dbReference type="PANTHER" id="PTHR11177">
    <property type="entry name" value="CHITINASE"/>
    <property type="match status" value="1"/>
</dbReference>
<organism evidence="10">
    <name type="scientific">Bactrocera latifrons</name>
    <name type="common">Malaysian fruit fly</name>
    <name type="synonym">Chaetodacus latifrons</name>
    <dbReference type="NCBI Taxonomy" id="174628"/>
    <lineage>
        <taxon>Eukaryota</taxon>
        <taxon>Metazoa</taxon>
        <taxon>Ecdysozoa</taxon>
        <taxon>Arthropoda</taxon>
        <taxon>Hexapoda</taxon>
        <taxon>Insecta</taxon>
        <taxon>Pterygota</taxon>
        <taxon>Neoptera</taxon>
        <taxon>Endopterygota</taxon>
        <taxon>Diptera</taxon>
        <taxon>Brachycera</taxon>
        <taxon>Muscomorpha</taxon>
        <taxon>Tephritoidea</taxon>
        <taxon>Tephritidae</taxon>
        <taxon>Bactrocera</taxon>
        <taxon>Bactrocera</taxon>
    </lineage>
</organism>
<dbReference type="GO" id="GO:0006032">
    <property type="term" value="P:chitin catabolic process"/>
    <property type="evidence" value="ECO:0007669"/>
    <property type="project" value="TreeGrafter"/>
</dbReference>
<evidence type="ECO:0000256" key="5">
    <source>
        <dbReference type="ARBA" id="ARBA00022729"/>
    </source>
</evidence>
<feature type="chain" id="PRO_5005522927" evidence="8">
    <location>
        <begin position="19"/>
        <end position="436"/>
    </location>
</feature>
<evidence type="ECO:0000256" key="8">
    <source>
        <dbReference type="SAM" id="SignalP"/>
    </source>
</evidence>
<sequence length="436" mass="49414">MFNVTFLLITLLIASIEAAKMVCYYDSASQFREGPAKLTLQDLEPALQFCNYLVYGYAGIDPESYQLRPLNKNLDITQNHYRDITNLRRNHPQLLILLSVGGDRDLFEESPSSPYLSVLENQAHRNSFINSALAHLKTYDFDGLDLAWQFPKNPPKIVEGRFRRFWRKIKGKVKGWFSPPNPIDEYAAEHKEQFTTLVRELKDAFQSDALILTLNMLPHVDPNLFIDVPSVIGNVDFVNLGSYDFQTPERDPKVADHSAPIYEMFERDPTHNIDYQVQHWLNNSAPSNKIHIGVPAYGLSWTMSSKSGITGYPPIEKTFGRGAGGRQLRKPGLMSWPEICEKLQADKELTGEAAPLRKVGDPRQRYGSYAYRSADDDDQNGLWVSYEEPSTAAIKASYVFAKSLGGVALFDLSLDDFRGQCAGEKYPILRSIKFKL</sequence>
<keyword evidence="4" id="KW-0964">Secreted</keyword>
<reference evidence="10" key="1">
    <citation type="submission" date="2015-06" db="EMBL/GenBank/DDBJ databases">
        <authorList>
            <person name="Hoefler B.C."/>
            <person name="Straight P.D."/>
        </authorList>
    </citation>
    <scope>NUCLEOTIDE SEQUENCE</scope>
</reference>
<evidence type="ECO:0000256" key="3">
    <source>
        <dbReference type="ARBA" id="ARBA00022473"/>
    </source>
</evidence>
<comment type="subcellular location">
    <subcellularLocation>
        <location evidence="1">Secreted</location>
    </subcellularLocation>
</comment>
<dbReference type="AlphaFoldDB" id="A0A0K8WBL2"/>
<feature type="domain" description="GH18" evidence="9">
    <location>
        <begin position="19"/>
        <end position="436"/>
    </location>
</feature>
<dbReference type="FunFam" id="3.20.20.80:FF:000071">
    <property type="entry name" value="Imaginal disc growth factor"/>
    <property type="match status" value="1"/>
</dbReference>
<dbReference type="GO" id="GO:0004568">
    <property type="term" value="F:chitinase activity"/>
    <property type="evidence" value="ECO:0007669"/>
    <property type="project" value="TreeGrafter"/>
</dbReference>
<dbReference type="PANTHER" id="PTHR11177:SF235">
    <property type="entry name" value="CHITINASE-LIKE PROTEIN IDGF1-RELATED"/>
    <property type="match status" value="1"/>
</dbReference>
<keyword evidence="7" id="KW-0325">Glycoprotein</keyword>
<evidence type="ECO:0000256" key="2">
    <source>
        <dbReference type="ARBA" id="ARBA00006606"/>
    </source>
</evidence>
<keyword evidence="3" id="KW-0217">Developmental protein</keyword>
<dbReference type="InterPro" id="IPR011583">
    <property type="entry name" value="Chitinase_II/V-like_cat"/>
</dbReference>
<dbReference type="GO" id="GO:0008061">
    <property type="term" value="F:chitin binding"/>
    <property type="evidence" value="ECO:0007669"/>
    <property type="project" value="InterPro"/>
</dbReference>
<dbReference type="InterPro" id="IPR017853">
    <property type="entry name" value="GH"/>
</dbReference>
<dbReference type="Pfam" id="PF00704">
    <property type="entry name" value="Glyco_hydro_18"/>
    <property type="match status" value="1"/>
</dbReference>
<keyword evidence="6" id="KW-1015">Disulfide bond</keyword>